<proteinExistence type="predicted"/>
<organism evidence="1 2">
    <name type="scientific">Paracoccus jeotgali</name>
    <dbReference type="NCBI Taxonomy" id="2065379"/>
    <lineage>
        <taxon>Bacteria</taxon>
        <taxon>Pseudomonadati</taxon>
        <taxon>Pseudomonadota</taxon>
        <taxon>Alphaproteobacteria</taxon>
        <taxon>Rhodobacterales</taxon>
        <taxon>Paracoccaceae</taxon>
        <taxon>Paracoccus</taxon>
    </lineage>
</organism>
<evidence type="ECO:0000313" key="2">
    <source>
        <dbReference type="Proteomes" id="UP000234882"/>
    </source>
</evidence>
<reference evidence="2" key="1">
    <citation type="submission" date="2017-12" db="EMBL/GenBank/DDBJ databases">
        <title>Genomic analysis of Paracoccus sp. CBA4604.</title>
        <authorList>
            <person name="Roh S.W."/>
            <person name="Kim J.Y."/>
            <person name="Kim J.S."/>
        </authorList>
    </citation>
    <scope>NUCLEOTIDE SEQUENCE [LARGE SCALE GENOMIC DNA]</scope>
    <source>
        <strain evidence="2">CBA4604</strain>
    </source>
</reference>
<sequence>MSPDKLVHMVNQIAAFFASQPPARQVPGVTNHLRDFWAPEMRSQLLQIAAAGEHEIHPVAQAAVEALRGEG</sequence>
<keyword evidence="2" id="KW-1185">Reference proteome</keyword>
<dbReference type="RefSeq" id="WP_101500445.1">
    <property type="nucleotide sequence ID" value="NZ_CP025583.1"/>
</dbReference>
<dbReference type="InterPro" id="IPR021074">
    <property type="entry name" value="Formate_DH_dsu"/>
</dbReference>
<name>A0A2K9MHJ8_9RHOB</name>
<dbReference type="AlphaFoldDB" id="A0A2K9MHJ8"/>
<accession>A0A2K9MHJ8</accession>
<dbReference type="OrthoDB" id="7409377at2"/>
<dbReference type="KEGG" id="paru:CYR75_13110"/>
<evidence type="ECO:0000313" key="1">
    <source>
        <dbReference type="EMBL" id="AUM75100.1"/>
    </source>
</evidence>
<dbReference type="Proteomes" id="UP000234882">
    <property type="component" value="Chromosome"/>
</dbReference>
<protein>
    <submittedName>
        <fullName evidence="1">Formate dehydrogenase</fullName>
    </submittedName>
</protein>
<dbReference type="Pfam" id="PF11390">
    <property type="entry name" value="FdsD"/>
    <property type="match status" value="1"/>
</dbReference>
<dbReference type="EMBL" id="CP025583">
    <property type="protein sequence ID" value="AUM75100.1"/>
    <property type="molecule type" value="Genomic_DNA"/>
</dbReference>
<gene>
    <name evidence="1" type="ORF">CYR75_13110</name>
</gene>